<accession>G9ER60</accession>
<dbReference type="PANTHER" id="PTHR30612">
    <property type="entry name" value="SECA INNER MEMBRANE COMPONENT OF SEC PROTEIN SECRETION SYSTEM"/>
    <property type="match status" value="1"/>
</dbReference>
<dbReference type="SUPFAM" id="SSF52540">
    <property type="entry name" value="P-loop containing nucleoside triphosphate hydrolases"/>
    <property type="match status" value="1"/>
</dbReference>
<evidence type="ECO:0000256" key="2">
    <source>
        <dbReference type="ARBA" id="ARBA00022927"/>
    </source>
</evidence>
<feature type="coiled-coil region" evidence="4">
    <location>
        <begin position="907"/>
        <end position="937"/>
    </location>
</feature>
<dbReference type="GO" id="GO:0006886">
    <property type="term" value="P:intracellular protein transport"/>
    <property type="evidence" value="ECO:0007669"/>
    <property type="project" value="InterPro"/>
</dbReference>
<evidence type="ECO:0000313" key="7">
    <source>
        <dbReference type="Proteomes" id="UP000002770"/>
    </source>
</evidence>
<name>G9ER60_9GAMM</name>
<dbReference type="InterPro" id="IPR011115">
    <property type="entry name" value="SecA_DEAD"/>
</dbReference>
<dbReference type="HOGENOM" id="CLU_226688_0_0_6"/>
<keyword evidence="1" id="KW-1003">Cell membrane</keyword>
<dbReference type="eggNOG" id="COG0653">
    <property type="taxonomic scope" value="Bacteria"/>
</dbReference>
<organism evidence="6 7">
    <name type="scientific">Legionella drancourtii LLAP12</name>
    <dbReference type="NCBI Taxonomy" id="658187"/>
    <lineage>
        <taxon>Bacteria</taxon>
        <taxon>Pseudomonadati</taxon>
        <taxon>Pseudomonadota</taxon>
        <taxon>Gammaproteobacteria</taxon>
        <taxon>Legionellales</taxon>
        <taxon>Legionellaceae</taxon>
        <taxon>Legionella</taxon>
    </lineage>
</organism>
<dbReference type="Pfam" id="PF07517">
    <property type="entry name" value="SecA_DEAD"/>
    <property type="match status" value="1"/>
</dbReference>
<gene>
    <name evidence="6" type="ORF">LDG_7771</name>
</gene>
<dbReference type="InterPro" id="IPR000185">
    <property type="entry name" value="SecA"/>
</dbReference>
<dbReference type="PANTHER" id="PTHR30612:SF0">
    <property type="entry name" value="CHLOROPLAST PROTEIN-TRANSPORTING ATPASE"/>
    <property type="match status" value="1"/>
</dbReference>
<dbReference type="InterPro" id="IPR014018">
    <property type="entry name" value="SecA_motor_DEAD"/>
</dbReference>
<feature type="domain" description="SecA family profile" evidence="5">
    <location>
        <begin position="1010"/>
        <end position="1641"/>
    </location>
</feature>
<dbReference type="GO" id="GO:0017038">
    <property type="term" value="P:protein import"/>
    <property type="evidence" value="ECO:0007669"/>
    <property type="project" value="InterPro"/>
</dbReference>
<proteinExistence type="predicted"/>
<evidence type="ECO:0000256" key="3">
    <source>
        <dbReference type="ARBA" id="ARBA00023010"/>
    </source>
</evidence>
<dbReference type="PROSITE" id="PS51196">
    <property type="entry name" value="SECA_MOTOR_DEAD"/>
    <property type="match status" value="1"/>
</dbReference>
<sequence>MATDDQDQQRINNALGTLEQLALTTAPENALTQMQEFTLTGQTGEQPGTLEDCRSALKIWAQGKLNAPVDVLDALFDNSSQTVLTADNLFALGQIFYAHEVSHLEMASKNASDSFFVLAQQIHQAFGPQHFATWKRYFIDPSQNLNECLTKEELDTVALSIVTLKDDKPLHNIWWALISAHGASTGLTRYSPLWRSFQKLLTYTEKHGLILNETSMLEYLNNATDFQAQVFLDRLYNVLRNSEKELLKQNIQQDILNNIHHIDWRHNGFYYASHYEKYPYWYVSLELTEFKAHDKQVNPSYLLSLDNTAQKNPHDLVISSLRYLSQRMRILTTDFNWLQEVINRNLVETGLLATQKGPLALRLFVVCLSQGLDRTSHIDEELIVNQINALQSIDTDILTWLNKQVLLDGELIPGSWQVKFEHLATLAKTIQTSTLKNNILSLSNFEAREFINNCGRALQCYSSKHVADTYFSKTSYPWLNQNDPAQSALSELFNTLERDHLQSDSTLLSAYPWLLLEKDKVSQRWGDPLSAAGYRSYSFYEQQRILNKQLRSIDFAKSSHLPSYQELVTLREQMRVTYDASARKQFISEQLEKGCSITNQDAAYRLLNPEEQKTAHEYLSKYLKINFKSQNIKLCERLFTECIAVSVESAAAHKRLEAFLKLLVSIDNKPHFNDLGLVLGLLIEQSQKGVQKYYSLEQLTSYLDCLIDREHAANDHYPIHILTTVLHQYDSTTNQHSSLLNSNLNELRSEIYPIQLQKNIADIVRSELPSQYKPILTKFALHHPEDSLFVNTARRTLQSLHQENASPQWIKGIGNFISAITDHELPLLYSKRTRILSQISLSFERATREYSGLSSQDNEHLHKLWQDSQLRLIEIYQQKDSKINGDAIDFFALQERPKDAYIRMIVLQALELEKLNLTEKLVDLEHLKSQLQRLDEKELSALAVYCHSLPVPSIELFNKLTNPQEFTSTEQLIHRFETIEQAIKDKEKNTSKRHYSITARDNADLIRVFQGLKQKGKGVIAEDQQKKLLELLYYVNAFSQVNYLGTISFSNLQALLLEQRNVLLDNAATPDEKSMASARMLACMREVLLRKTGKWVNHTQMLDLIYAAQHNSESLLHQVRTGQGKSIISLMRVSYLALNGLVVDIFSSKDSLSKRDQEEFSHVLDAIGIRNSYITPSSPADKYQTNDSPKNLGAVNFCTIGNASLFQSTQIWQHIKNINLDPKLRVAFVDECDFVLKFEDTQFNYSANNGAESIYNFDEWVYRIAYKYFIENKNSFPQDEQEVLRISRNVHLKALCELLQQEAKNSPKQSDFIEKYIVPAADGDLKAVAKRDNILKKLLVAANSAQNLKEDVHFCIRPDQQIAGQRTVINTRFAKVLIGNQIKHGSTYSELVHQFLHVRLNEEAIAKGQAPNFFVEPDSQVALSSNAKYDLKKHYQKLEGCTGTAGNKEDLKLYEEIFGIKHVIKLPSHEELRSKFLGVIYAKDKKQQINALVEHLLQFNDRPILMTCEDDIAVKQMATLVKQELEQRGVFNPDNFIIDTNDSGLAESEVVPRAGAAGKITISSRMGRGTDIKPETEEGLMVLRTYPTLPQIVKQETGRQGRNGAKGTSIDIINYSDVLKEHKKYTKKDSPQQIRLAEIMHEEEQHLAQKLQKHINIGSVKWEWLADSEEMKEKYLITRSVQQFKYELKKKNELYLRRKEFLIASLSGDVADVIKRNFDNTAFPLTQFKDDWLECNQKIEALWNIRLAGKAGDSEEVYVEFIKHVAMTWNIFCLRYNDLNSALLADPAKALGTNIERLGNKVNDEIKKNIEQYIRILTLQKEQNLLLSEEAGKQLRTLRNIIIKEVLSKCDPDENIDADRELFERASNLRDLITDVLHDDKEQVSLAAKAPTAQKPTTSTHGPEFKSVVSFYQEWIKGAERYYFAAGIPEKTRQAIYGKSPSHLPLFFQSIYETSLMKNKEATKQLFDALSSLPKPQLFLVPIKNLAHTITHLSTRSEHPDFQKYLDCLNVFFNIEQLQKITPRMSTPADLKKIGLLLNMVMKISTNNFIEQDSRKTFELITTLSQRIREDFWDVFDKKLAADIEAVFTYSPETTALLTEKTLDLDLYHIIRSINQNKEHAMREQRIVQIGKYLHTHHKELAEGHLGVLRPLFQMVLGDAAENYLPNPQVLAGMPTERQKEFWNFIAQRQPVSQKSIDELVRILHNGLDTAEFEQQIFTPMMQLPPYVSVGYIAEHLKGNISRTNITDGQRALAQIKEAALAFTQFAHQTGLITADQKYAHDTHKLYADFVNAFNYFEPEENKLFFTLCAKKKYAGLPLHSLLALCNTWKRKGINDLHELLTLAVDVMNIPADCRDPIIEAYNKGLNDGESLHRLKLFITQVKGLTIGNTLMTKLWNTWHDKVITSEQHLNISVQFAQKAEGTLSVTDINALNIYDTWISNPNDTKMLDDSVELIKEIAKFNMHYPNVPLLAEFVEGPKDPHIRERYHQFLHAIKDKDLNEATLFNLSQAWLSGRIANLTLLQQIINTSQLAQKLQQKENWADYFMYAAKNNVERQGIMQLIHHNILDLGSAFSKKCYDEYGQLALREIKTPEHLSQMTLVQRRTSLTTNFKKVVVFTQEITSINNDIIPENAPKKAATGEMNQNSLFFAEQQAAYKKEWWVNSTRKQQANSLFKNLNTISTNNKADFYQESLKHIWTAQREILESDIGTTRNKKGYSRLYDITVQMSIHLMKQYIADADIGIQDKLWLNDSLQKQIGKHISLLAERLPDAHEYKALFSTYTNNCEKMKPGSTEFMVFQEQLQEVTSNKVPKHLRYLVTNIAYFMDLAGDNGAYKENKAPKAL</sequence>
<dbReference type="Proteomes" id="UP000002770">
    <property type="component" value="Unassembled WGS sequence"/>
</dbReference>
<evidence type="ECO:0000313" key="6">
    <source>
        <dbReference type="EMBL" id="EHL30261.1"/>
    </source>
</evidence>
<evidence type="ECO:0000256" key="1">
    <source>
        <dbReference type="ARBA" id="ARBA00022475"/>
    </source>
</evidence>
<keyword evidence="1" id="KW-0472">Membrane</keyword>
<dbReference type="GO" id="GO:0005524">
    <property type="term" value="F:ATP binding"/>
    <property type="evidence" value="ECO:0007669"/>
    <property type="project" value="InterPro"/>
</dbReference>
<keyword evidence="7" id="KW-1185">Reference proteome</keyword>
<reference evidence="6 7" key="1">
    <citation type="journal article" date="2011" name="BMC Genomics">
        <title>Insight into cross-talk between intra-amoebal pathogens.</title>
        <authorList>
            <person name="Gimenez G."/>
            <person name="Bertelli C."/>
            <person name="Moliner C."/>
            <person name="Robert C."/>
            <person name="Raoult D."/>
            <person name="Fournier P.E."/>
            <person name="Greub G."/>
        </authorList>
    </citation>
    <scope>NUCLEOTIDE SEQUENCE [LARGE SCALE GENOMIC DNA]</scope>
    <source>
        <strain evidence="6 7">LLAP12</strain>
    </source>
</reference>
<dbReference type="EMBL" id="JH413833">
    <property type="protein sequence ID" value="EHL30261.1"/>
    <property type="molecule type" value="Genomic_DNA"/>
</dbReference>
<keyword evidence="3" id="KW-0811">Translocation</keyword>
<dbReference type="GO" id="GO:0016020">
    <property type="term" value="C:membrane"/>
    <property type="evidence" value="ECO:0007669"/>
    <property type="project" value="InterPro"/>
</dbReference>
<dbReference type="InterPro" id="IPR027417">
    <property type="entry name" value="P-loop_NTPase"/>
</dbReference>
<keyword evidence="4" id="KW-0175">Coiled coil</keyword>
<dbReference type="InParanoid" id="G9ER60"/>
<evidence type="ECO:0000256" key="4">
    <source>
        <dbReference type="SAM" id="Coils"/>
    </source>
</evidence>
<dbReference type="Gene3D" id="3.40.50.300">
    <property type="entry name" value="P-loop containing nucleotide triphosphate hydrolases"/>
    <property type="match status" value="2"/>
</dbReference>
<dbReference type="STRING" id="658187.LDG_7771"/>
<protein>
    <recommendedName>
        <fullName evidence="5">SecA family profile domain-containing protein</fullName>
    </recommendedName>
</protein>
<dbReference type="GO" id="GO:0006605">
    <property type="term" value="P:protein targeting"/>
    <property type="evidence" value="ECO:0007669"/>
    <property type="project" value="InterPro"/>
</dbReference>
<keyword evidence="2" id="KW-0653">Protein transport</keyword>
<evidence type="ECO:0000259" key="5">
    <source>
        <dbReference type="PROSITE" id="PS51196"/>
    </source>
</evidence>
<keyword evidence="2" id="KW-0813">Transport</keyword>